<comment type="similarity">
    <text evidence="2">Belongs to the CD36 family.</text>
</comment>
<evidence type="ECO:0000256" key="8">
    <source>
        <dbReference type="SAM" id="Phobius"/>
    </source>
</evidence>
<name>A0A3P8L1V5_9TREM</name>
<evidence type="ECO:0000256" key="3">
    <source>
        <dbReference type="ARBA" id="ARBA00022692"/>
    </source>
</evidence>
<evidence type="ECO:0000256" key="2">
    <source>
        <dbReference type="ARBA" id="ARBA00010532"/>
    </source>
</evidence>
<sequence length="445" mass="49166">MDRTMGFLFVGDPFSTISPYNAMWSHYPSVLPTNVGLFASQNGTKPIEYLVRTGADDIMKVGSIIEVDGETVYAHSSTRSKHLVKQLERAGAGNPSASPLKASTASIGNSYQIPRIMRLTLWNKKSYRASELNVWDHREANLINGSDGSSAPPGMKVGSVVNFYIKDICRSVVSYAVAKTHAINRPDLELLVFSGSPPDPRDPTSDWRERMFCKSGFGCPPKGLLALHPCLAAAGDAVPLYISQPYFLGADPRIAQAFDQFPDPIPERHSTWIHIEPTTGFILEAFKRIQFNLLMQNRDPVFKNMSGPYYFPIGWVEERAIADKDTLDLLYNKLFVPRKTIPFILSIIGAVSTLISILLIVLLITFSRRQSSLARAKRNGGKKHAPTTTSVNVDNKLGLSDRVQIIQPNQNASAPPEQRSTGPVPDTQGSLRQTKDGDMASMWMN</sequence>
<reference evidence="9 10" key="1">
    <citation type="submission" date="2018-11" db="EMBL/GenBank/DDBJ databases">
        <authorList>
            <consortium name="Pathogen Informatics"/>
        </authorList>
    </citation>
    <scope>NUCLEOTIDE SEQUENCE [LARGE SCALE GENOMIC DNA]</scope>
    <source>
        <strain evidence="9 10">Egypt</strain>
    </source>
</reference>
<evidence type="ECO:0000256" key="7">
    <source>
        <dbReference type="SAM" id="MobiDB-lite"/>
    </source>
</evidence>
<feature type="region of interest" description="Disordered" evidence="7">
    <location>
        <begin position="409"/>
        <end position="445"/>
    </location>
</feature>
<evidence type="ECO:0000256" key="1">
    <source>
        <dbReference type="ARBA" id="ARBA00004370"/>
    </source>
</evidence>
<organism evidence="9 10">
    <name type="scientific">Echinostoma caproni</name>
    <dbReference type="NCBI Taxonomy" id="27848"/>
    <lineage>
        <taxon>Eukaryota</taxon>
        <taxon>Metazoa</taxon>
        <taxon>Spiralia</taxon>
        <taxon>Lophotrochozoa</taxon>
        <taxon>Platyhelminthes</taxon>
        <taxon>Trematoda</taxon>
        <taxon>Digenea</taxon>
        <taxon>Plagiorchiida</taxon>
        <taxon>Echinostomata</taxon>
        <taxon>Echinostomatoidea</taxon>
        <taxon>Echinostomatidae</taxon>
        <taxon>Echinostoma</taxon>
    </lineage>
</organism>
<proteinExistence type="inferred from homology"/>
<protein>
    <recommendedName>
        <fullName evidence="11">Scavenger receptor class B member 1</fullName>
    </recommendedName>
</protein>
<dbReference type="GO" id="GO:0016020">
    <property type="term" value="C:membrane"/>
    <property type="evidence" value="ECO:0007669"/>
    <property type="project" value="UniProtKB-SubCell"/>
</dbReference>
<dbReference type="OrthoDB" id="18585at2759"/>
<accession>A0A3P8L1V5</accession>
<dbReference type="EMBL" id="UZAN01052779">
    <property type="protein sequence ID" value="VDP89673.1"/>
    <property type="molecule type" value="Genomic_DNA"/>
</dbReference>
<dbReference type="Proteomes" id="UP000272942">
    <property type="component" value="Unassembled WGS sequence"/>
</dbReference>
<evidence type="ECO:0000256" key="4">
    <source>
        <dbReference type="ARBA" id="ARBA00022989"/>
    </source>
</evidence>
<keyword evidence="4 8" id="KW-1133">Transmembrane helix</keyword>
<feature type="transmembrane region" description="Helical" evidence="8">
    <location>
        <begin position="343"/>
        <end position="366"/>
    </location>
</feature>
<keyword evidence="5 8" id="KW-0472">Membrane</keyword>
<feature type="compositionally biased region" description="Polar residues" evidence="7">
    <location>
        <begin position="409"/>
        <end position="432"/>
    </location>
</feature>
<comment type="subcellular location">
    <subcellularLocation>
        <location evidence="1">Membrane</location>
    </subcellularLocation>
</comment>
<dbReference type="AlphaFoldDB" id="A0A3P8L1V5"/>
<evidence type="ECO:0008006" key="11">
    <source>
        <dbReference type="Google" id="ProtNLM"/>
    </source>
</evidence>
<dbReference type="GO" id="GO:0005044">
    <property type="term" value="F:scavenger receptor activity"/>
    <property type="evidence" value="ECO:0007669"/>
    <property type="project" value="TreeGrafter"/>
</dbReference>
<keyword evidence="10" id="KW-1185">Reference proteome</keyword>
<dbReference type="PRINTS" id="PR01609">
    <property type="entry name" value="CD36FAMILY"/>
</dbReference>
<evidence type="ECO:0000313" key="10">
    <source>
        <dbReference type="Proteomes" id="UP000272942"/>
    </source>
</evidence>
<dbReference type="PANTHER" id="PTHR11923">
    <property type="entry name" value="SCAVENGER RECEPTOR CLASS B TYPE-1 SR-B1"/>
    <property type="match status" value="1"/>
</dbReference>
<dbReference type="GO" id="GO:0005737">
    <property type="term" value="C:cytoplasm"/>
    <property type="evidence" value="ECO:0007669"/>
    <property type="project" value="TreeGrafter"/>
</dbReference>
<dbReference type="PANTHER" id="PTHR11923:SF51">
    <property type="entry name" value="LYSOSOME MEMBRANE PROTEIN 2"/>
    <property type="match status" value="1"/>
</dbReference>
<gene>
    <name evidence="9" type="ORF">ECPE_LOCUS12401</name>
</gene>
<evidence type="ECO:0000313" key="9">
    <source>
        <dbReference type="EMBL" id="VDP89673.1"/>
    </source>
</evidence>
<keyword evidence="3 8" id="KW-0812">Transmembrane</keyword>
<evidence type="ECO:0000256" key="6">
    <source>
        <dbReference type="ARBA" id="ARBA00023180"/>
    </source>
</evidence>
<keyword evidence="6" id="KW-0325">Glycoprotein</keyword>
<dbReference type="InterPro" id="IPR002159">
    <property type="entry name" value="CD36_fam"/>
</dbReference>
<evidence type="ECO:0000256" key="5">
    <source>
        <dbReference type="ARBA" id="ARBA00023136"/>
    </source>
</evidence>
<dbReference type="Pfam" id="PF01130">
    <property type="entry name" value="CD36"/>
    <property type="match status" value="1"/>
</dbReference>